<dbReference type="Proteomes" id="UP001151699">
    <property type="component" value="Chromosome B"/>
</dbReference>
<protein>
    <submittedName>
        <fullName evidence="2">Ejaculatory bulb-specific protein 3</fullName>
    </submittedName>
</protein>
<sequence length="128" mass="14563">MEGGFIIKMNSITIIVLALCMCATVAQDTKKYDNASNVNIEAILSNDRIVTNYIKCLLETGSCTKEGRDLRRLLPDAIQTDCSRCTADQKRNSRKVITFLRTRRPQDWKKLTDKYDPQGLFKKRSSLA</sequence>
<keyword evidence="3" id="KW-1185">Reference proteome</keyword>
<dbReference type="PANTHER" id="PTHR11257:SF13">
    <property type="entry name" value="GEO07322P1"/>
    <property type="match status" value="1"/>
</dbReference>
<dbReference type="Gene3D" id="1.10.2080.10">
    <property type="entry name" value="Insect odorant-binding protein A10/Ejaculatory bulb-specific protein 3"/>
    <property type="match status" value="1"/>
</dbReference>
<dbReference type="InterPro" id="IPR005055">
    <property type="entry name" value="A10/PebIII"/>
</dbReference>
<evidence type="ECO:0000313" key="3">
    <source>
        <dbReference type="Proteomes" id="UP001151699"/>
    </source>
</evidence>
<name>A0A9Q0N3A5_9DIPT</name>
<dbReference type="InterPro" id="IPR036682">
    <property type="entry name" value="OS_D_A10/PebIII_sf"/>
</dbReference>
<dbReference type="SUPFAM" id="SSF100910">
    <property type="entry name" value="Chemosensory protein Csp2"/>
    <property type="match status" value="1"/>
</dbReference>
<dbReference type="AlphaFoldDB" id="A0A9Q0N3A5"/>
<keyword evidence="1" id="KW-0732">Signal</keyword>
<proteinExistence type="predicted"/>
<reference evidence="2" key="1">
    <citation type="submission" date="2022-07" db="EMBL/GenBank/DDBJ databases">
        <authorList>
            <person name="Trinca V."/>
            <person name="Uliana J.V.C."/>
            <person name="Torres T.T."/>
            <person name="Ward R.J."/>
            <person name="Monesi N."/>
        </authorList>
    </citation>
    <scope>NUCLEOTIDE SEQUENCE</scope>
    <source>
        <strain evidence="2">HSMRA1968</strain>
        <tissue evidence="2">Whole embryos</tissue>
    </source>
</reference>
<organism evidence="2 3">
    <name type="scientific">Pseudolycoriella hygida</name>
    <dbReference type="NCBI Taxonomy" id="35572"/>
    <lineage>
        <taxon>Eukaryota</taxon>
        <taxon>Metazoa</taxon>
        <taxon>Ecdysozoa</taxon>
        <taxon>Arthropoda</taxon>
        <taxon>Hexapoda</taxon>
        <taxon>Insecta</taxon>
        <taxon>Pterygota</taxon>
        <taxon>Neoptera</taxon>
        <taxon>Endopterygota</taxon>
        <taxon>Diptera</taxon>
        <taxon>Nematocera</taxon>
        <taxon>Sciaroidea</taxon>
        <taxon>Sciaridae</taxon>
        <taxon>Pseudolycoriella</taxon>
    </lineage>
</organism>
<gene>
    <name evidence="2" type="primary">EbpIII_2</name>
    <name evidence="2" type="ORF">Bhyg_07756</name>
</gene>
<comment type="caution">
    <text evidence="2">The sequence shown here is derived from an EMBL/GenBank/DDBJ whole genome shotgun (WGS) entry which is preliminary data.</text>
</comment>
<feature type="non-terminal residue" evidence="2">
    <location>
        <position position="128"/>
    </location>
</feature>
<feature type="chain" id="PRO_5040152607" evidence="1">
    <location>
        <begin position="27"/>
        <end position="128"/>
    </location>
</feature>
<dbReference type="OrthoDB" id="6344725at2759"/>
<dbReference type="EMBL" id="WJQU01000002">
    <property type="protein sequence ID" value="KAJ6642802.1"/>
    <property type="molecule type" value="Genomic_DNA"/>
</dbReference>
<evidence type="ECO:0000256" key="1">
    <source>
        <dbReference type="SAM" id="SignalP"/>
    </source>
</evidence>
<dbReference type="PANTHER" id="PTHR11257">
    <property type="entry name" value="CHEMOSENSORY PROTEIN-RELATED"/>
    <property type="match status" value="1"/>
</dbReference>
<accession>A0A9Q0N3A5</accession>
<feature type="signal peptide" evidence="1">
    <location>
        <begin position="1"/>
        <end position="26"/>
    </location>
</feature>
<evidence type="ECO:0000313" key="2">
    <source>
        <dbReference type="EMBL" id="KAJ6642802.1"/>
    </source>
</evidence>
<dbReference type="Pfam" id="PF03392">
    <property type="entry name" value="OS-D"/>
    <property type="match status" value="1"/>
</dbReference>